<organism evidence="3 4">
    <name type="scientific">Lacipirellula parvula</name>
    <dbReference type="NCBI Taxonomy" id="2650471"/>
    <lineage>
        <taxon>Bacteria</taxon>
        <taxon>Pseudomonadati</taxon>
        <taxon>Planctomycetota</taxon>
        <taxon>Planctomycetia</taxon>
        <taxon>Pirellulales</taxon>
        <taxon>Lacipirellulaceae</taxon>
        <taxon>Lacipirellula</taxon>
    </lineage>
</organism>
<evidence type="ECO:0000313" key="3">
    <source>
        <dbReference type="EMBL" id="BBO32921.1"/>
    </source>
</evidence>
<accession>A0A5K7XDK6</accession>
<sequence length="74" mass="7988">MNRRAAGISMCALALFSFLSRYAFALWYPGDTPTRWGADDFATHVGYVGLGPWFVAAALLLAGIAFLASAERES</sequence>
<feature type="transmembrane region" description="Helical" evidence="1">
    <location>
        <begin position="49"/>
        <end position="68"/>
    </location>
</feature>
<dbReference type="Proteomes" id="UP000326837">
    <property type="component" value="Chromosome"/>
</dbReference>
<keyword evidence="1" id="KW-0812">Transmembrane</keyword>
<evidence type="ECO:0000313" key="4">
    <source>
        <dbReference type="Proteomes" id="UP000326837"/>
    </source>
</evidence>
<protein>
    <submittedName>
        <fullName evidence="3">Uncharacterized protein</fullName>
    </submittedName>
</protein>
<evidence type="ECO:0000256" key="1">
    <source>
        <dbReference type="SAM" id="Phobius"/>
    </source>
</evidence>
<dbReference type="RefSeq" id="WP_152098802.1">
    <property type="nucleotide sequence ID" value="NZ_AP021861.1"/>
</dbReference>
<keyword evidence="4" id="KW-1185">Reference proteome</keyword>
<keyword evidence="1" id="KW-1133">Transmembrane helix</keyword>
<reference evidence="4" key="1">
    <citation type="submission" date="2019-10" db="EMBL/GenBank/DDBJ databases">
        <title>Lacipirellula parvula gen. nov., sp. nov., representing a lineage of planctomycetes widespread in freshwater anoxic habitats, and description of the family Lacipirellulaceae.</title>
        <authorList>
            <person name="Dedysh S.N."/>
            <person name="Kulichevskaya I.S."/>
            <person name="Beletsky A.V."/>
            <person name="Rakitin A.L."/>
            <person name="Mardanov A.V."/>
            <person name="Ivanova A.A."/>
            <person name="Saltykova V.X."/>
            <person name="Rijpstra W.I.C."/>
            <person name="Sinninghe Damste J.S."/>
            <person name="Ravin N.V."/>
        </authorList>
    </citation>
    <scope>NUCLEOTIDE SEQUENCE [LARGE SCALE GENOMIC DNA]</scope>
    <source>
        <strain evidence="4">PX69</strain>
    </source>
</reference>
<dbReference type="AlphaFoldDB" id="A0A5K7XDK6"/>
<gene>
    <name evidence="3" type="ORF">PLANPX_2533</name>
</gene>
<keyword evidence="2" id="KW-0732">Signal</keyword>
<name>A0A5K7XDK6_9BACT</name>
<evidence type="ECO:0000256" key="2">
    <source>
        <dbReference type="SAM" id="SignalP"/>
    </source>
</evidence>
<proteinExistence type="predicted"/>
<keyword evidence="1" id="KW-0472">Membrane</keyword>
<dbReference type="KEGG" id="lpav:PLANPX_2533"/>
<dbReference type="EMBL" id="AP021861">
    <property type="protein sequence ID" value="BBO32921.1"/>
    <property type="molecule type" value="Genomic_DNA"/>
</dbReference>
<feature type="chain" id="PRO_5025058199" evidence="2">
    <location>
        <begin position="26"/>
        <end position="74"/>
    </location>
</feature>
<feature type="signal peptide" evidence="2">
    <location>
        <begin position="1"/>
        <end position="25"/>
    </location>
</feature>